<keyword evidence="2" id="KW-1185">Reference proteome</keyword>
<evidence type="ECO:0000313" key="1">
    <source>
        <dbReference type="EMBL" id="EFR55012.1"/>
    </source>
</evidence>
<reference evidence="1 2" key="1">
    <citation type="submission" date="2008-12" db="EMBL/GenBank/DDBJ databases">
        <title>Annotation of Bacteroides fragilis strain 3_1_12.</title>
        <authorList>
            <consortium name="The Broad Institute Genome Sequencing Platform"/>
            <person name="Ward D."/>
            <person name="Young S.K."/>
            <person name="Kodira C.D."/>
            <person name="Zeng Q."/>
            <person name="Koehrsen M."/>
            <person name="Alvarado L."/>
            <person name="Berlin A."/>
            <person name="Borenstein D."/>
            <person name="Chen Z."/>
            <person name="Engels R."/>
            <person name="Freedman E."/>
            <person name="Gellesch M."/>
            <person name="Goldberg J."/>
            <person name="Griggs A."/>
            <person name="Gujja S."/>
            <person name="Heiman D."/>
            <person name="Hepburn T."/>
            <person name="Howarth C."/>
            <person name="Jen D."/>
            <person name="Larson L."/>
            <person name="Lewis B."/>
            <person name="Mehta T."/>
            <person name="Park D."/>
            <person name="Pearson M."/>
            <person name="Roberts A."/>
            <person name="Saif S."/>
            <person name="Shea T."/>
            <person name="Shenoy N."/>
            <person name="Sisk P."/>
            <person name="Stolte C."/>
            <person name="Sykes S."/>
            <person name="Walk T."/>
            <person name="White J."/>
            <person name="Yandava C."/>
            <person name="Allen-Vercoe E."/>
            <person name="Strauss J."/>
            <person name="Ambrose C."/>
            <person name="Lander E."/>
            <person name="Nusbaum C."/>
            <person name="Galagan J."/>
            <person name="Birren B."/>
        </authorList>
    </citation>
    <scope>NUCLEOTIDE SEQUENCE [LARGE SCALE GENOMIC DNA]</scope>
    <source>
        <strain evidence="1 2">3_1_12</strain>
    </source>
</reference>
<sequence>MVNSFRPLYFYPLRKGLPDYSRYPVAINDRPSLHALTLHPMNFPNNTEFKLK</sequence>
<dbReference type="Proteomes" id="UP000005101">
    <property type="component" value="Unassembled WGS sequence"/>
</dbReference>
<name>A0ABN0BQA1_BACFG</name>
<accession>A0ABN0BQA1</accession>
<gene>
    <name evidence="1" type="ORF">BFAG_03710</name>
</gene>
<evidence type="ECO:0000313" key="2">
    <source>
        <dbReference type="Proteomes" id="UP000005101"/>
    </source>
</evidence>
<protein>
    <submittedName>
        <fullName evidence="1">Uncharacterized protein</fullName>
    </submittedName>
</protein>
<dbReference type="EMBL" id="EQ973216">
    <property type="protein sequence ID" value="EFR55012.1"/>
    <property type="molecule type" value="Genomic_DNA"/>
</dbReference>
<proteinExistence type="predicted"/>
<organism evidence="1 2">
    <name type="scientific">Bacteroides fragilis 3_1_12</name>
    <dbReference type="NCBI Taxonomy" id="457424"/>
    <lineage>
        <taxon>Bacteria</taxon>
        <taxon>Pseudomonadati</taxon>
        <taxon>Bacteroidota</taxon>
        <taxon>Bacteroidia</taxon>
        <taxon>Bacteroidales</taxon>
        <taxon>Bacteroidaceae</taxon>
        <taxon>Bacteroides</taxon>
    </lineage>
</organism>